<evidence type="ECO:0000256" key="1">
    <source>
        <dbReference type="SAM" id="MobiDB-lite"/>
    </source>
</evidence>
<dbReference type="Proteomes" id="UP001530377">
    <property type="component" value="Unassembled WGS sequence"/>
</dbReference>
<dbReference type="EMBL" id="JALLPB020000077">
    <property type="protein sequence ID" value="KAL3821978.1"/>
    <property type="molecule type" value="Genomic_DNA"/>
</dbReference>
<dbReference type="AlphaFoldDB" id="A0ABD3SBR1"/>
<keyword evidence="3" id="KW-1185">Reference proteome</keyword>
<gene>
    <name evidence="2" type="ORF">ACHAXA_002964</name>
</gene>
<reference evidence="2 3" key="1">
    <citation type="submission" date="2024-10" db="EMBL/GenBank/DDBJ databases">
        <title>Updated reference genomes for cyclostephanoid diatoms.</title>
        <authorList>
            <person name="Roberts W.R."/>
            <person name="Alverson A.J."/>
        </authorList>
    </citation>
    <scope>NUCLEOTIDE SEQUENCE [LARGE SCALE GENOMIC DNA]</scope>
    <source>
        <strain evidence="2 3">AJA228-03</strain>
    </source>
</reference>
<feature type="region of interest" description="Disordered" evidence="1">
    <location>
        <begin position="1"/>
        <end position="20"/>
    </location>
</feature>
<protein>
    <submittedName>
        <fullName evidence="2">Uncharacterized protein</fullName>
    </submittedName>
</protein>
<organism evidence="2 3">
    <name type="scientific">Cyclostephanos tholiformis</name>
    <dbReference type="NCBI Taxonomy" id="382380"/>
    <lineage>
        <taxon>Eukaryota</taxon>
        <taxon>Sar</taxon>
        <taxon>Stramenopiles</taxon>
        <taxon>Ochrophyta</taxon>
        <taxon>Bacillariophyta</taxon>
        <taxon>Coscinodiscophyceae</taxon>
        <taxon>Thalassiosirophycidae</taxon>
        <taxon>Stephanodiscales</taxon>
        <taxon>Stephanodiscaceae</taxon>
        <taxon>Cyclostephanos</taxon>
    </lineage>
</organism>
<feature type="region of interest" description="Disordered" evidence="1">
    <location>
        <begin position="35"/>
        <end position="107"/>
    </location>
</feature>
<comment type="caution">
    <text evidence="2">The sequence shown here is derived from an EMBL/GenBank/DDBJ whole genome shotgun (WGS) entry which is preliminary data.</text>
</comment>
<sequence length="179" mass="19980">MNSIHAQHNNTSSFKRTGPSIGVATGIMFRFDKSKEGANDNWGGEDPASEKNYDNDDDNDAIDGGDKKKGGGMPWWDLGNNNNNKHNNNNNNNNNNNGGNNPPPWSNLKGRLARAFLNFLDEHGDYRSSLEEAAARAAAAEANSLWLRDRLKKRELMMKNIGGRRRRRRTGGGGGRRWR</sequence>
<name>A0ABD3SBR1_9STRA</name>
<feature type="compositionally biased region" description="Low complexity" evidence="1">
    <location>
        <begin position="79"/>
        <end position="100"/>
    </location>
</feature>
<proteinExistence type="predicted"/>
<accession>A0ABD3SBR1</accession>
<feature type="compositionally biased region" description="Polar residues" evidence="1">
    <location>
        <begin position="1"/>
        <end position="15"/>
    </location>
</feature>
<evidence type="ECO:0000313" key="3">
    <source>
        <dbReference type="Proteomes" id="UP001530377"/>
    </source>
</evidence>
<evidence type="ECO:0000313" key="2">
    <source>
        <dbReference type="EMBL" id="KAL3821978.1"/>
    </source>
</evidence>